<accession>A0ABU3APW5</accession>
<gene>
    <name evidence="4" type="ORF">RM812_18730</name>
</gene>
<dbReference type="SMART" id="SM00824">
    <property type="entry name" value="PKS_TE"/>
    <property type="match status" value="1"/>
</dbReference>
<protein>
    <submittedName>
        <fullName evidence="4">Alpha/beta fold hydrolase</fullName>
    </submittedName>
</protein>
<dbReference type="GO" id="GO:0016787">
    <property type="term" value="F:hydrolase activity"/>
    <property type="evidence" value="ECO:0007669"/>
    <property type="project" value="UniProtKB-KW"/>
</dbReference>
<dbReference type="InterPro" id="IPR020802">
    <property type="entry name" value="TesA-like"/>
</dbReference>
<dbReference type="EMBL" id="JAVRFH010000017">
    <property type="protein sequence ID" value="MDT0612233.1"/>
    <property type="molecule type" value="Genomic_DNA"/>
</dbReference>
<keyword evidence="5" id="KW-1185">Reference proteome</keyword>
<reference evidence="4" key="1">
    <citation type="submission" date="2024-05" db="EMBL/GenBank/DDBJ databases">
        <title>30 novel species of actinomycetes from the DSMZ collection.</title>
        <authorList>
            <person name="Nouioui I."/>
        </authorList>
    </citation>
    <scope>NUCLEOTIDE SEQUENCE</scope>
    <source>
        <strain evidence="4">DSM 40712</strain>
    </source>
</reference>
<evidence type="ECO:0000313" key="5">
    <source>
        <dbReference type="Proteomes" id="UP001180724"/>
    </source>
</evidence>
<dbReference type="InterPro" id="IPR001031">
    <property type="entry name" value="Thioesterase"/>
</dbReference>
<dbReference type="InterPro" id="IPR029058">
    <property type="entry name" value="AB_hydrolase_fold"/>
</dbReference>
<dbReference type="Proteomes" id="UP001180724">
    <property type="component" value="Unassembled WGS sequence"/>
</dbReference>
<organism evidence="4 5">
    <name type="scientific">Streptomyces lancefieldiae</name>
    <dbReference type="NCBI Taxonomy" id="3075520"/>
    <lineage>
        <taxon>Bacteria</taxon>
        <taxon>Bacillati</taxon>
        <taxon>Actinomycetota</taxon>
        <taxon>Actinomycetes</taxon>
        <taxon>Kitasatosporales</taxon>
        <taxon>Streptomycetaceae</taxon>
        <taxon>Streptomyces</taxon>
    </lineage>
</organism>
<evidence type="ECO:0000256" key="2">
    <source>
        <dbReference type="ARBA" id="ARBA00022801"/>
    </source>
</evidence>
<sequence>MTSTDTDTLWIRRFHPASKPAPHAPEAATLVCFAHAGGSATSFYGLSQALSERLDVVAVQYPGRQDRHREPAIEDLVELADRSTAALTEALGTERPLALFGHSMGACVAFEVARRLERQAGVTPTALFVSGHQAPSLYRADNLHLQGDDALLRDIRALNGTAPHVLDDEDVVGLFLSSLRADYKAIGTYRAARSATVSCPVVALTGDADPKTTVEEARAWQDHTTGSFALRIFSGGHFFVSDQTEGVADVLWQHLTTGTHARQQSDTSPTAHP</sequence>
<evidence type="ECO:0000259" key="3">
    <source>
        <dbReference type="SMART" id="SM00824"/>
    </source>
</evidence>
<dbReference type="Pfam" id="PF00975">
    <property type="entry name" value="Thioesterase"/>
    <property type="match status" value="1"/>
</dbReference>
<dbReference type="PANTHER" id="PTHR11487">
    <property type="entry name" value="THIOESTERASE"/>
    <property type="match status" value="1"/>
</dbReference>
<proteinExistence type="inferred from homology"/>
<dbReference type="InterPro" id="IPR012223">
    <property type="entry name" value="TEII"/>
</dbReference>
<comment type="similarity">
    <text evidence="1">Belongs to the thioesterase family.</text>
</comment>
<feature type="domain" description="Thioesterase TesA-like" evidence="3">
    <location>
        <begin position="31"/>
        <end position="255"/>
    </location>
</feature>
<evidence type="ECO:0000256" key="1">
    <source>
        <dbReference type="ARBA" id="ARBA00007169"/>
    </source>
</evidence>
<evidence type="ECO:0000313" key="4">
    <source>
        <dbReference type="EMBL" id="MDT0612233.1"/>
    </source>
</evidence>
<name>A0ABU3APW5_9ACTN</name>
<dbReference type="RefSeq" id="WP_311573813.1">
    <property type="nucleotide sequence ID" value="NZ_JAVRFH010000017.1"/>
</dbReference>
<dbReference type="SUPFAM" id="SSF53474">
    <property type="entry name" value="alpha/beta-Hydrolases"/>
    <property type="match status" value="1"/>
</dbReference>
<dbReference type="PANTHER" id="PTHR11487:SF0">
    <property type="entry name" value="S-ACYL FATTY ACID SYNTHASE THIOESTERASE, MEDIUM CHAIN"/>
    <property type="match status" value="1"/>
</dbReference>
<keyword evidence="2 4" id="KW-0378">Hydrolase</keyword>
<comment type="caution">
    <text evidence="4">The sequence shown here is derived from an EMBL/GenBank/DDBJ whole genome shotgun (WGS) entry which is preliminary data.</text>
</comment>
<dbReference type="Gene3D" id="3.40.50.1820">
    <property type="entry name" value="alpha/beta hydrolase"/>
    <property type="match status" value="1"/>
</dbReference>